<organism evidence="2">
    <name type="scientific">Arabidopsis thaliana</name>
    <name type="common">Mouse-ear cress</name>
    <dbReference type="NCBI Taxonomy" id="3702"/>
    <lineage>
        <taxon>Eukaryota</taxon>
        <taxon>Viridiplantae</taxon>
        <taxon>Streptophyta</taxon>
        <taxon>Embryophyta</taxon>
        <taxon>Tracheophyta</taxon>
        <taxon>Spermatophyta</taxon>
        <taxon>Magnoliopsida</taxon>
        <taxon>eudicotyledons</taxon>
        <taxon>Gunneridae</taxon>
        <taxon>Pentapetalae</taxon>
        <taxon>rosids</taxon>
        <taxon>malvids</taxon>
        <taxon>Brassicales</taxon>
        <taxon>Brassicaceae</taxon>
        <taxon>Camelineae</taxon>
        <taxon>Arabidopsis</taxon>
    </lineage>
</organism>
<evidence type="ECO:0000313" key="2">
    <source>
        <dbReference type="EMBL" id="AAB81874.2"/>
    </source>
</evidence>
<dbReference type="ExpressionAtlas" id="O22275">
    <property type="expression patterns" value="differential"/>
</dbReference>
<dbReference type="TAIR" id="AT4G08640"/>
<dbReference type="Gene3D" id="3.30.260.10">
    <property type="entry name" value="TCP-1-like chaperonin intermediate domain"/>
    <property type="match status" value="1"/>
</dbReference>
<gene>
    <name evidence="2" type="primary">T3F12.5</name>
    <name evidence="3" type="ordered locus">At4g08640</name>
</gene>
<dbReference type="Gene3D" id="3.50.7.10">
    <property type="entry name" value="GroEL"/>
    <property type="match status" value="1"/>
</dbReference>
<accession>O22275</accession>
<protein>
    <submittedName>
        <fullName evidence="3">Uncharacterized protein AT4g08640</fullName>
    </submittedName>
    <submittedName>
        <fullName evidence="2">Uncharacterized protein T3F12.5</fullName>
    </submittedName>
</protein>
<evidence type="ECO:0000256" key="1">
    <source>
        <dbReference type="SAM" id="Coils"/>
    </source>
</evidence>
<proteinExistence type="predicted"/>
<dbReference type="SUPFAM" id="SSF52029">
    <property type="entry name" value="GroEL apical domain-like"/>
    <property type="match status" value="1"/>
</dbReference>
<reference evidence="3" key="4">
    <citation type="submission" date="2000-03" db="EMBL/GenBank/DDBJ databases">
        <authorList>
            <person name="EU Arabidopsis sequencing project"/>
        </authorList>
    </citation>
    <scope>NUCLEOTIDE SEQUENCE</scope>
</reference>
<dbReference type="PIR" id="T00944">
    <property type="entry name" value="T00944"/>
</dbReference>
<dbReference type="PIR" id="E85086">
    <property type="entry name" value="E85086"/>
</dbReference>
<reference evidence="2" key="3">
    <citation type="submission" date="1999-03" db="EMBL/GenBank/DDBJ databases">
        <authorList>
            <person name="Parnell L.D."/>
            <person name="McCombie W.R."/>
        </authorList>
    </citation>
    <scope>NUCLEOTIDE SEQUENCE</scope>
</reference>
<dbReference type="InterPro" id="IPR027409">
    <property type="entry name" value="GroEL-like_apical_dom_sf"/>
</dbReference>
<dbReference type="AlphaFoldDB" id="O22275"/>
<reference key="2">
    <citation type="journal article" date="1999" name="Nature">
        <title>Sequence and analysis of chromosome 4 of the plant Arabidopsis thaliana.</title>
        <authorList>
            <consortium name="EU"/>
            <consortium name="CSHL and WU Arabidopsis Sequencing Project"/>
            <person name="Mayer K."/>
            <person name="Schuller C."/>
            <person name="Wambutt R."/>
            <person name="Murphy G."/>
            <person name="Volckaert G."/>
            <person name="Pohl T."/>
            <person name="Dusterhoft A."/>
            <person name="Stiekema W."/>
            <person name="Entian K.D."/>
            <person name="Terryn N."/>
            <person name="Harris B."/>
            <person name="Ansorge W."/>
            <person name="Brandt P."/>
            <person name="Grivell L."/>
            <person name="Rieger M."/>
            <person name="Weichselgartner M."/>
            <person name="de Simone V."/>
            <person name="Obermaier B."/>
            <person name="Mache R."/>
            <person name="Muller M."/>
            <person name="Kreis M."/>
            <person name="Delseny M."/>
            <person name="Puigdomenech P."/>
            <person name="Watson M."/>
            <person name="Schmidtheini T."/>
            <person name="Reichert B."/>
            <person name="Portatelle D."/>
            <person name="Perez-Alonso M."/>
            <person name="Boutry M."/>
            <person name="Bancroft I."/>
            <person name="Vos P."/>
            <person name="Hoheisel J."/>
            <person name="Zimmermann W."/>
            <person name="Wedler H."/>
            <person name="Ridley P."/>
            <person name="Langham S.A."/>
            <person name="McCullagh B."/>
            <person name="Bilham L."/>
            <person name="Robben J."/>
            <person name="Van der Schueren J."/>
            <person name="Grymonprez B."/>
            <person name="Chuang Y.J."/>
            <person name="Vandenbussche F."/>
            <person name="Braeken M."/>
            <person name="Weltjens I."/>
            <person name="Voet M."/>
            <person name="Bastiaens I."/>
            <person name="Aert R."/>
            <person name="Defoor E."/>
            <person name="Weitzenegger T."/>
            <person name="Bothe G."/>
            <person name="Ramsperger U."/>
            <person name="Hilbert H."/>
            <person name="Braun M."/>
            <person name="Holzer E."/>
            <person name="Brandt A."/>
            <person name="Peters S."/>
            <person name="van Staveren M."/>
            <person name="Dirske W."/>
            <person name="Mooijman P."/>
            <person name="Klein Lankhorst R."/>
            <person name="Rose M."/>
            <person name="Hauf J."/>
            <person name="Kotter P."/>
            <person name="Berneiser S."/>
            <person name="Hempel S."/>
            <person name="Feldpausch M."/>
            <person name="Lamberth S."/>
            <person name="Van den Daele H."/>
            <person name="De Keyser A."/>
            <person name="Buysshaert C."/>
            <person name="Gielen J."/>
            <person name="Villarroel R."/>
            <person name="De Clercq R."/>
            <person name="Van Montagu M."/>
            <person name="Rogers J."/>
            <person name="Cronin A."/>
            <person name="Quail M."/>
            <person name="Bray-Allen S."/>
            <person name="Clark L."/>
            <person name="Doggett J."/>
            <person name="Hall S."/>
            <person name="Kay M."/>
            <person name="Lennard N."/>
            <person name="McLay K."/>
            <person name="Mayes R."/>
            <person name="Pettett A."/>
            <person name="Rajandream M.A."/>
            <person name="Lyne M."/>
            <person name="Benes V."/>
            <person name="Rechmann S."/>
            <person name="Borkova D."/>
            <person name="Blocker H."/>
            <person name="Scharfe M."/>
            <person name="Grimm M."/>
            <person name="Lohnert T.H."/>
            <person name="Dose S."/>
            <person name="de Haan M."/>
            <person name="Maarse A."/>
            <person name="Schafer M."/>
            <person name="Muller-Auer S."/>
            <person name="Gabel C."/>
            <person name="Fuchs M."/>
            <person name="Fartmann B."/>
            <person name="Granderath K."/>
            <person name="Dauner D."/>
            <person name="Herzl A."/>
            <person name="Neumann S."/>
            <person name="Argiriou A."/>
            <person name="Vitale D."/>
            <person name="Liguori R."/>
            <person name="Piravandi E."/>
            <person name="Massenet O."/>
            <person name="Quigley F."/>
            <person name="Clabauld G."/>
            <person name="Mundlein A."/>
            <person name="Felber R."/>
            <person name="Schnabl S."/>
            <person name="Hiller R."/>
            <person name="Schmidt W."/>
            <person name="Lecharny A."/>
            <person name="Aubourg S."/>
            <person name="Chefdor F."/>
            <person name="Cooke R."/>
            <person name="Berger C."/>
            <person name="Montfort A."/>
            <person name="Casacuberta E."/>
            <person name="Gibbons T."/>
            <person name="Weber N."/>
            <person name="Vandenbol M."/>
            <person name="Bargues M."/>
            <person name="Terol J."/>
            <person name="Torres A."/>
            <person name="Perez-Perez A."/>
            <person name="Purnelle B."/>
            <person name="Bent E."/>
            <person name="Johnson S."/>
            <person name="Tacon D."/>
            <person name="Jesse T."/>
            <person name="Heijnen L."/>
            <person name="Schwarz S."/>
            <person name="Scholler P."/>
            <person name="Heber S."/>
            <person name="Francs P."/>
            <person name="Bielke C."/>
            <person name="Frishman D."/>
            <person name="Haase D."/>
            <person name="Lemcke K."/>
            <person name="Mewes H.W."/>
            <person name="Stocker S."/>
            <person name="Zaccaria P."/>
            <person name="Bevan M."/>
            <person name="Wilson R.K."/>
            <person name="de la Bastide M."/>
            <person name="Habermann K."/>
            <person name="Parnell L."/>
            <person name="Dedhia N."/>
            <person name="Gnoj L."/>
            <person name="Schutz K."/>
            <person name="Huang E."/>
            <person name="Spiegel L."/>
            <person name="Sehkon M."/>
            <person name="Murray J."/>
            <person name="Sheet P."/>
            <person name="Cordes M."/>
            <person name="Abu-Threideh J."/>
            <person name="Stoneking T."/>
            <person name="Kalicki J."/>
            <person name="Graves T."/>
            <person name="Harmon G."/>
            <person name="Edwards J."/>
            <person name="Latreille P."/>
            <person name="Courtney L."/>
            <person name="Cloud J."/>
            <person name="Abbott A."/>
            <person name="Scott K."/>
            <person name="Johnson D."/>
            <person name="Minx P."/>
            <person name="Bentley D."/>
            <person name="Fulton B."/>
            <person name="Miller N."/>
            <person name="Greco T."/>
            <person name="Kemp K."/>
            <person name="Kramer J."/>
            <person name="Fulton L."/>
            <person name="Mardis E."/>
            <person name="Dante M."/>
            <person name="Pepin K."/>
            <person name="Hillier L."/>
            <person name="Nelson J."/>
            <person name="Spieth J."/>
            <person name="Ryan E."/>
            <person name="Andrews S."/>
            <person name="Geisel C."/>
            <person name="Layman D."/>
            <person name="Du H."/>
            <person name="Ali J."/>
            <person name="Berghoff A."/>
            <person name="Jones K."/>
            <person name="Drone K."/>
            <person name="Cotton M."/>
            <person name="Joshu C."/>
            <person name="Antonoiu B."/>
            <person name="Zidanic M."/>
            <person name="Strong C."/>
            <person name="Sun H."/>
            <person name="Lamar B."/>
            <person name="Yordan C."/>
            <person name="Ma P."/>
            <person name="Zhong J."/>
            <person name="Preston R."/>
            <person name="Vil D."/>
            <person name="Shekher M."/>
            <person name="Matero A."/>
            <person name="Shah R."/>
            <person name="Swaby I.K."/>
            <person name="O'Shaughnessy A."/>
            <person name="Rodriguez M."/>
            <person name="Hoffmann J."/>
            <person name="Till S."/>
            <person name="Granat S."/>
            <person name="Shohdy N."/>
            <person name="Hasegawa A."/>
            <person name="Hameed A."/>
            <person name="Lodhi M."/>
            <person name="Johnson A."/>
            <person name="Chen E."/>
            <person name="Marra M."/>
            <person name="Martienssen R."/>
            <person name="McCombie W.R."/>
        </authorList>
    </citation>
    <scope>NUCLEOTIDE SEQUENCE [LARGE SCALE GENOMIC DNA]</scope>
    <source>
        <strain>cv. Columbia</strain>
    </source>
</reference>
<feature type="coiled-coil region" evidence="1">
    <location>
        <begin position="132"/>
        <end position="166"/>
    </location>
</feature>
<reference evidence="2" key="1">
    <citation type="submission" date="1997-09" db="EMBL/GenBank/DDBJ databases">
        <title>Arabidopsis thaliana BAC T3F12 from chromosome IV.</title>
        <authorList>
            <person name="Gnoj L."/>
            <person name="Huang E.N."/>
            <person name="Habermann K."/>
            <person name="Hameed A."/>
            <person name="Hasegawa A."/>
            <person name="Jensen K."/>
            <person name="Schutz K."/>
            <person name="Shohdy N."/>
            <person name="Kaplan N."/>
            <person name="de la Bastide M."/>
            <person name="Johnson A.F."/>
            <person name="Dedhia N."/>
            <person name="Lodhi M."/>
            <person name="Parnell L.D."/>
            <person name="Martienssen R."/>
            <person name="McCombie W.R."/>
        </authorList>
    </citation>
    <scope>NUCLEOTIDE SEQUENCE</scope>
</reference>
<sequence length="214" mass="24038">MTMNIDDVHVAKILGVDSRKSCVVCGIVFKSDDVGNIRHPLKNAKVHNFGKSKEAMLETLVKDIAFSNVKVIVSRSSICEMTLRFCKIYKIMVLQISSDIDINSLCSIVGAIDSSQHFQPHHLGYMDSTSLSEIAKRAVKKAERDAERAERASQKKAEKFKSLRELSSLKQSKTIPRSKVLVQIPVRTTTYQNLKYLSFCVKSQNIYPPSSMIL</sequence>
<dbReference type="InterPro" id="IPR027410">
    <property type="entry name" value="TCP-1-like_intermed_sf"/>
</dbReference>
<name>O22275_ARATH</name>
<evidence type="ECO:0000313" key="3">
    <source>
        <dbReference type="EMBL" id="CAB77989.1"/>
    </source>
</evidence>
<reference evidence="3" key="5">
    <citation type="submission" date="2000-03" db="EMBL/GenBank/DDBJ databases">
        <authorList>
            <person name="Spiegel L.A."/>
            <person name="Huang E.N."/>
            <person name="Nascimento L.U."/>
            <person name="de la Bastide M."/>
            <person name="Vil D.M."/>
            <person name="Preston R.R."/>
            <person name="Matero A."/>
            <person name="Shah R."/>
            <person name="O'Shaughnessy A."/>
            <person name="Rodriguez M."/>
            <person name="Shekher M."/>
            <person name="Schutz K."/>
            <person name="See L.H."/>
            <person name="Swaby I."/>
            <person name="Habermann K."/>
            <person name="Dedhia N.N."/>
            <person name="Mewes H.W."/>
            <person name="Lemcke K."/>
            <person name="Mayer K.F.X."/>
        </authorList>
    </citation>
    <scope>NUCLEOTIDE SEQUENCE</scope>
</reference>
<dbReference type="Pfam" id="PF00118">
    <property type="entry name" value="Cpn60_TCP1"/>
    <property type="match status" value="1"/>
</dbReference>
<dbReference type="EMBL" id="AL161512">
    <property type="protein sequence ID" value="CAB77989.1"/>
    <property type="molecule type" value="Genomic_DNA"/>
</dbReference>
<dbReference type="InterPro" id="IPR002423">
    <property type="entry name" value="Cpn60/GroEL/TCP-1"/>
</dbReference>
<dbReference type="EMBL" id="AC002983">
    <property type="protein sequence ID" value="AAB81874.2"/>
    <property type="molecule type" value="Genomic_DNA"/>
</dbReference>
<dbReference type="GO" id="GO:0005524">
    <property type="term" value="F:ATP binding"/>
    <property type="evidence" value="ECO:0007669"/>
    <property type="project" value="InterPro"/>
</dbReference>
<keyword evidence="1" id="KW-0175">Coiled coil</keyword>